<dbReference type="Pfam" id="PF00535">
    <property type="entry name" value="Glycos_transf_2"/>
    <property type="match status" value="1"/>
</dbReference>
<dbReference type="CDD" id="cd00761">
    <property type="entry name" value="Glyco_tranf_GTA_type"/>
    <property type="match status" value="1"/>
</dbReference>
<dbReference type="GO" id="GO:0016740">
    <property type="term" value="F:transferase activity"/>
    <property type="evidence" value="ECO:0007669"/>
    <property type="project" value="UniProtKB-KW"/>
</dbReference>
<reference evidence="2 3" key="1">
    <citation type="submission" date="2019-04" db="EMBL/GenBank/DDBJ databases">
        <title>Flavobacterium sp. nov. isolated from construction timber.</title>
        <authorList>
            <person name="Lin S.-Y."/>
            <person name="Chang C.-T."/>
            <person name="Young C.-C."/>
        </authorList>
    </citation>
    <scope>NUCLEOTIDE SEQUENCE [LARGE SCALE GENOMIC DNA]</scope>
    <source>
        <strain evidence="2 3">CC-CTC003</strain>
    </source>
</reference>
<dbReference type="RefSeq" id="WP_136403122.1">
    <property type="nucleotide sequence ID" value="NZ_SSNZ01000003.1"/>
</dbReference>
<keyword evidence="3" id="KW-1185">Reference proteome</keyword>
<evidence type="ECO:0000259" key="1">
    <source>
        <dbReference type="Pfam" id="PF00535"/>
    </source>
</evidence>
<dbReference type="InterPro" id="IPR029044">
    <property type="entry name" value="Nucleotide-diphossugar_trans"/>
</dbReference>
<evidence type="ECO:0000313" key="2">
    <source>
        <dbReference type="EMBL" id="THF50581.1"/>
    </source>
</evidence>
<dbReference type="PANTHER" id="PTHR43685">
    <property type="entry name" value="GLYCOSYLTRANSFERASE"/>
    <property type="match status" value="1"/>
</dbReference>
<feature type="domain" description="Glycosyltransferase 2-like" evidence="1">
    <location>
        <begin position="5"/>
        <end position="134"/>
    </location>
</feature>
<dbReference type="Proteomes" id="UP000307507">
    <property type="component" value="Unassembled WGS sequence"/>
</dbReference>
<dbReference type="OrthoDB" id="1493960at2"/>
<comment type="caution">
    <text evidence="2">The sequence shown here is derived from an EMBL/GenBank/DDBJ whole genome shotgun (WGS) entry which is preliminary data.</text>
</comment>
<dbReference type="SUPFAM" id="SSF53448">
    <property type="entry name" value="Nucleotide-diphospho-sugar transferases"/>
    <property type="match status" value="1"/>
</dbReference>
<sequence>MKNTLIICTYKRAQSVLRLLRSVAVQTCYPDVILIVDGSPDNETKIILQENPFQNLKYHKVTPENRGLTKQRNVGISLVPADSDIICFLDDDTILEKDYFEALLKTYTLYPDAKGVGGYITNEVEWKPITPGYTISKNEFEYDGWVRKDGSRFVLRKKLGLDADRPPGFLPTFSHGRSVSFLPPSGKTYPVEQLMGGVSSFKKEIFQNFRFSDYFEGYGLYEDADFCLRVSKIEKIYVNTNARLEHHHDASGRPNQYHYGRMVVRNGWYVWKVAYPNPDWKSILKWHTIIGLLLLIRISNIVTTSDKRAACTESLGRFTGWVSLLFNKPKEKV</sequence>
<dbReference type="EMBL" id="SSNZ01000003">
    <property type="protein sequence ID" value="THF50581.1"/>
    <property type="molecule type" value="Genomic_DNA"/>
</dbReference>
<dbReference type="Gene3D" id="3.90.550.10">
    <property type="entry name" value="Spore Coat Polysaccharide Biosynthesis Protein SpsA, Chain A"/>
    <property type="match status" value="1"/>
</dbReference>
<evidence type="ECO:0000313" key="3">
    <source>
        <dbReference type="Proteomes" id="UP000307507"/>
    </source>
</evidence>
<dbReference type="InterPro" id="IPR001173">
    <property type="entry name" value="Glyco_trans_2-like"/>
</dbReference>
<gene>
    <name evidence="2" type="ORF">E6C50_10155</name>
</gene>
<name>A0A4S3ZXL9_9FLAO</name>
<protein>
    <submittedName>
        <fullName evidence="2">Glycosyltransferase</fullName>
    </submittedName>
</protein>
<proteinExistence type="predicted"/>
<dbReference type="PANTHER" id="PTHR43685:SF2">
    <property type="entry name" value="GLYCOSYLTRANSFERASE 2-LIKE DOMAIN-CONTAINING PROTEIN"/>
    <property type="match status" value="1"/>
</dbReference>
<keyword evidence="2" id="KW-0808">Transferase</keyword>
<organism evidence="2 3">
    <name type="scientific">Flavobacterium supellecticarium</name>
    <dbReference type="NCBI Taxonomy" id="2565924"/>
    <lineage>
        <taxon>Bacteria</taxon>
        <taxon>Pseudomonadati</taxon>
        <taxon>Bacteroidota</taxon>
        <taxon>Flavobacteriia</taxon>
        <taxon>Flavobacteriales</taxon>
        <taxon>Flavobacteriaceae</taxon>
        <taxon>Flavobacterium</taxon>
    </lineage>
</organism>
<dbReference type="InterPro" id="IPR050834">
    <property type="entry name" value="Glycosyltransf_2"/>
</dbReference>
<accession>A0A4S3ZXL9</accession>
<dbReference type="AlphaFoldDB" id="A0A4S3ZXL9"/>